<protein>
    <submittedName>
        <fullName evidence="1">Uncharacterized protein</fullName>
    </submittedName>
</protein>
<gene>
    <name evidence="1" type="ordered locus">Mesop_3729</name>
</gene>
<dbReference type="HOGENOM" id="CLU_1720161_0_0_5"/>
<evidence type="ECO:0000313" key="1">
    <source>
        <dbReference type="EMBL" id="AEH88171.1"/>
    </source>
</evidence>
<proteinExistence type="predicted"/>
<dbReference type="KEGG" id="mop:Mesop_3729"/>
<name>F7XZV7_MESOW</name>
<dbReference type="Proteomes" id="UP000001623">
    <property type="component" value="Chromosome"/>
</dbReference>
<dbReference type="RefSeq" id="WP_013894855.1">
    <property type="nucleotide sequence ID" value="NC_015675.1"/>
</dbReference>
<dbReference type="STRING" id="536019.Mesop_3729"/>
<accession>F7XZV7</accession>
<organism evidence="1 2">
    <name type="scientific">Mesorhizobium opportunistum (strain LMG 24607 / HAMBI 3007 / WSM2075)</name>
    <dbReference type="NCBI Taxonomy" id="536019"/>
    <lineage>
        <taxon>Bacteria</taxon>
        <taxon>Pseudomonadati</taxon>
        <taxon>Pseudomonadota</taxon>
        <taxon>Alphaproteobacteria</taxon>
        <taxon>Hyphomicrobiales</taxon>
        <taxon>Phyllobacteriaceae</taxon>
        <taxon>Mesorhizobium</taxon>
    </lineage>
</organism>
<dbReference type="Gene3D" id="1.10.10.10">
    <property type="entry name" value="Winged helix-like DNA-binding domain superfamily/Winged helix DNA-binding domain"/>
    <property type="match status" value="1"/>
</dbReference>
<dbReference type="InterPro" id="IPR036388">
    <property type="entry name" value="WH-like_DNA-bd_sf"/>
</dbReference>
<dbReference type="AlphaFoldDB" id="F7XZV7"/>
<dbReference type="EMBL" id="CP002279">
    <property type="protein sequence ID" value="AEH88171.1"/>
    <property type="molecule type" value="Genomic_DNA"/>
</dbReference>
<sequence>MGGSLSAPEPAGIWYRFSVKCDRPTNAAIEKAAKAAGISPTSFVQKHFEAILGDPQTPAARPAASARADVDIAKSLGVTLTALRLYRALDERVDRSRNVAITNSDLADAAGTARPRVPGLVAQLTAKRLVRIERDSRRAATRYHVFSIGDEP</sequence>
<evidence type="ECO:0000313" key="2">
    <source>
        <dbReference type="Proteomes" id="UP000001623"/>
    </source>
</evidence>
<reference evidence="1 2" key="1">
    <citation type="submission" date="2010-10" db="EMBL/GenBank/DDBJ databases">
        <title>Complete sequence of Mesorhizobium opportunistum WSM2075.</title>
        <authorList>
            <consortium name="US DOE Joint Genome Institute"/>
            <person name="Lucas S."/>
            <person name="Copeland A."/>
            <person name="Lapidus A."/>
            <person name="Cheng J.-F."/>
            <person name="Bruce D."/>
            <person name="Goodwin L."/>
            <person name="Pitluck S."/>
            <person name="Chertkov O."/>
            <person name="Misra M."/>
            <person name="Detter J.C."/>
            <person name="Han C."/>
            <person name="Tapia R."/>
            <person name="Land M."/>
            <person name="Hauser L."/>
            <person name="Kyrpides N."/>
            <person name="Ovchinnikova G."/>
            <person name="Mavrommatis K.M."/>
            <person name="Tiwari R.P."/>
            <person name="Howieson J.G."/>
            <person name="O'Hara G.W."/>
            <person name="Nandasena K.G."/>
            <person name="Woyke T."/>
        </authorList>
    </citation>
    <scope>NUCLEOTIDE SEQUENCE [LARGE SCALE GENOMIC DNA]</scope>
    <source>
        <strain evidence="2">LMG 24607 / HAMBI 3007 / WSM2075</strain>
    </source>
</reference>